<keyword evidence="1" id="KW-0732">Signal</keyword>
<dbReference type="InParanoid" id="A0A0U5JF40"/>
<evidence type="ECO:0000313" key="3">
    <source>
        <dbReference type="Proteomes" id="UP000069902"/>
    </source>
</evidence>
<keyword evidence="3" id="KW-1185">Reference proteome</keyword>
<dbReference type="RefSeq" id="WP_059062562.1">
    <property type="nucleotide sequence ID" value="NZ_LN879503.1"/>
</dbReference>
<dbReference type="KEGG" id="pnl:PNK_p0072"/>
<proteinExistence type="predicted"/>
<name>A0A0U5JF40_9BACT</name>
<geneLocation type="plasmid" evidence="3">
    <name>pPNK</name>
</geneLocation>
<sequence>MFKRLSCFFYVLFILISTLTYANELSERSAVKEIVGNKLYLKPTTVHIANNGIFLNIQGALIRVNHLEVDDKGVYIDALKAGAGDIFMGECPVCHDITICGVCTNGACPTKHWD</sequence>
<gene>
    <name evidence="2" type="ORF">PNK_p0072</name>
</gene>
<dbReference type="PATRIC" id="fig|389348.3.peg.2837"/>
<evidence type="ECO:0000256" key="1">
    <source>
        <dbReference type="SAM" id="SignalP"/>
    </source>
</evidence>
<reference evidence="3" key="1">
    <citation type="submission" date="2015-09" db="EMBL/GenBank/DDBJ databases">
        <authorList>
            <person name="Bertelli C."/>
        </authorList>
    </citation>
    <scope>NUCLEOTIDE SEQUENCE [LARGE SCALE GENOMIC DNA]</scope>
    <source>
        <strain evidence="3">KNic</strain>
        <plasmid evidence="3">pPNK</plasmid>
    </source>
</reference>
<dbReference type="AlphaFoldDB" id="A0A0U5JF40"/>
<dbReference type="EMBL" id="LN879503">
    <property type="protein sequence ID" value="CUI18126.1"/>
    <property type="molecule type" value="Genomic_DNA"/>
</dbReference>
<organism evidence="2 3">
    <name type="scientific">Candidatus Protochlamydia naegleriophila</name>
    <dbReference type="NCBI Taxonomy" id="389348"/>
    <lineage>
        <taxon>Bacteria</taxon>
        <taxon>Pseudomonadati</taxon>
        <taxon>Chlamydiota</taxon>
        <taxon>Chlamydiia</taxon>
        <taxon>Parachlamydiales</taxon>
        <taxon>Parachlamydiaceae</taxon>
        <taxon>Candidatus Protochlamydia</taxon>
    </lineage>
</organism>
<feature type="chain" id="PRO_5006860448" evidence="1">
    <location>
        <begin position="23"/>
        <end position="114"/>
    </location>
</feature>
<protein>
    <submittedName>
        <fullName evidence="2">Putative secreted protein</fullName>
    </submittedName>
</protein>
<evidence type="ECO:0000313" key="2">
    <source>
        <dbReference type="EMBL" id="CUI18126.1"/>
    </source>
</evidence>
<accession>A0A0U5JF40</accession>
<dbReference type="Proteomes" id="UP000069902">
    <property type="component" value="Plasmid pPNK"/>
</dbReference>
<feature type="signal peptide" evidence="1">
    <location>
        <begin position="1"/>
        <end position="22"/>
    </location>
</feature>